<dbReference type="InterPro" id="IPR036770">
    <property type="entry name" value="Ankyrin_rpt-contain_sf"/>
</dbReference>
<dbReference type="InterPro" id="IPR002110">
    <property type="entry name" value="Ankyrin_rpt"/>
</dbReference>
<dbReference type="Gene3D" id="1.25.40.20">
    <property type="entry name" value="Ankyrin repeat-containing domain"/>
    <property type="match status" value="1"/>
</dbReference>
<evidence type="ECO:0000256" key="1">
    <source>
        <dbReference type="ARBA" id="ARBA00005843"/>
    </source>
</evidence>
<dbReference type="SUPFAM" id="SSF48403">
    <property type="entry name" value="Ankyrin repeat"/>
    <property type="match status" value="1"/>
</dbReference>
<evidence type="ECO:0000313" key="4">
    <source>
        <dbReference type="EMBL" id="RIA79401.1"/>
    </source>
</evidence>
<dbReference type="GO" id="GO:0005524">
    <property type="term" value="F:ATP binding"/>
    <property type="evidence" value="ECO:0007669"/>
    <property type="project" value="InterPro"/>
</dbReference>
<dbReference type="InterPro" id="IPR011009">
    <property type="entry name" value="Kinase-like_dom_sf"/>
</dbReference>
<keyword evidence="2" id="KW-0040">ANK repeat</keyword>
<feature type="domain" description="Protein kinase" evidence="3">
    <location>
        <begin position="27"/>
        <end position="287"/>
    </location>
</feature>
<evidence type="ECO:0000313" key="5">
    <source>
        <dbReference type="Proteomes" id="UP000265703"/>
    </source>
</evidence>
<dbReference type="GO" id="GO:0004674">
    <property type="term" value="F:protein serine/threonine kinase activity"/>
    <property type="evidence" value="ECO:0007669"/>
    <property type="project" value="TreeGrafter"/>
</dbReference>
<dbReference type="Pfam" id="PF07714">
    <property type="entry name" value="PK_Tyr_Ser-Thr"/>
    <property type="match status" value="1"/>
</dbReference>
<evidence type="ECO:0000259" key="3">
    <source>
        <dbReference type="PROSITE" id="PS50011"/>
    </source>
</evidence>
<dbReference type="SMART" id="SM00248">
    <property type="entry name" value="ANK"/>
    <property type="match status" value="3"/>
</dbReference>
<gene>
    <name evidence="4" type="ORF">C1645_840771</name>
</gene>
<proteinExistence type="inferred from homology"/>
<keyword evidence="4" id="KW-0808">Transferase</keyword>
<sequence length="619" mass="72004">MTLENHKKWLQSAIAGGHIVNIPFVTFDQVNVIARGTFSEISHAYWKSAEKTVALKSCHNNNSFGNFIKELHLIRSVDFHDNIIRFYGVSEDPVTRKYFMVLHYANEGNLQDFLKENHKYLNWKTRINMAMQIASGIKCIHERNIVHRGLYPKNILVHDGKMIITGFGLSKSLENEFELANNNDETYIIEEMTGYFEPQCFINSTYKRNKASDIYSLGILLWEISSGRPPFNNMKILDIARKIVQGKREVPIKDSPPAYIEIYQMAWDIDPRRRPTINKVRDNLEKLSLHLRRNSEYQDQQTYNDPYSYKQSQLNHPNHSYTPSQLCNFQNLHKFTCAGILIKYVEEFQYTHGYVEPDECHAGYHAGMGDIVGLRWHLYHYRRVDDNYNFSDMSDNLVLITAKFCSRKNLNIIFQCLKENGANFKVITKKAEQTAFHLLFFNLALCNKITHSKDKLDKYHEVLFQAIKFLKNMGCNINSKDRNGRTILSYYLEEKYLHQEKTPIIRALLKNGADPNVSVTLPWNFDAKTALFQAVKNKWPNNVLELILRYGVDVKAVNKDGINVLAIATLDKNLSIMTWMLENISRVNEKDCIKIAKKFAGNFTTKEYQLLNKRRSGVF</sequence>
<dbReference type="InterPro" id="IPR000719">
    <property type="entry name" value="Prot_kinase_dom"/>
</dbReference>
<dbReference type="STRING" id="658196.A0A397S9K2"/>
<name>A0A397S9K2_9GLOM</name>
<dbReference type="InterPro" id="IPR051681">
    <property type="entry name" value="Ser/Thr_Kinases-Pseudokinases"/>
</dbReference>
<dbReference type="PANTHER" id="PTHR44329">
    <property type="entry name" value="SERINE/THREONINE-PROTEIN KINASE TNNI3K-RELATED"/>
    <property type="match status" value="1"/>
</dbReference>
<dbReference type="PRINTS" id="PR00109">
    <property type="entry name" value="TYRKINASE"/>
</dbReference>
<dbReference type="SMART" id="SM00220">
    <property type="entry name" value="S_TKc"/>
    <property type="match status" value="1"/>
</dbReference>
<comment type="caution">
    <text evidence="4">The sequence shown here is derived from an EMBL/GenBank/DDBJ whole genome shotgun (WGS) entry which is preliminary data.</text>
</comment>
<dbReference type="Gene3D" id="1.10.510.10">
    <property type="entry name" value="Transferase(Phosphotransferase) domain 1"/>
    <property type="match status" value="1"/>
</dbReference>
<accession>A0A397S9K2</accession>
<dbReference type="EMBL" id="QKYT01001319">
    <property type="protein sequence ID" value="RIA79401.1"/>
    <property type="molecule type" value="Genomic_DNA"/>
</dbReference>
<protein>
    <submittedName>
        <fullName evidence="4">Kinase-like domain-containing protein</fullName>
    </submittedName>
</protein>
<feature type="repeat" description="ANK" evidence="2">
    <location>
        <begin position="526"/>
        <end position="559"/>
    </location>
</feature>
<keyword evidence="5" id="KW-1185">Reference proteome</keyword>
<organism evidence="4 5">
    <name type="scientific">Glomus cerebriforme</name>
    <dbReference type="NCBI Taxonomy" id="658196"/>
    <lineage>
        <taxon>Eukaryota</taxon>
        <taxon>Fungi</taxon>
        <taxon>Fungi incertae sedis</taxon>
        <taxon>Mucoromycota</taxon>
        <taxon>Glomeromycotina</taxon>
        <taxon>Glomeromycetes</taxon>
        <taxon>Glomerales</taxon>
        <taxon>Glomeraceae</taxon>
        <taxon>Glomus</taxon>
    </lineage>
</organism>
<dbReference type="PROSITE" id="PS50088">
    <property type="entry name" value="ANK_REPEAT"/>
    <property type="match status" value="1"/>
</dbReference>
<evidence type="ECO:0000256" key="2">
    <source>
        <dbReference type="PROSITE-ProRule" id="PRU00023"/>
    </source>
</evidence>
<dbReference type="InterPro" id="IPR001245">
    <property type="entry name" value="Ser-Thr/Tyr_kinase_cat_dom"/>
</dbReference>
<keyword evidence="4" id="KW-0418">Kinase</keyword>
<comment type="similarity">
    <text evidence="1">Belongs to the protein kinase superfamily. TKL Ser/Thr protein kinase family.</text>
</comment>
<reference evidence="4 5" key="1">
    <citation type="submission" date="2018-06" db="EMBL/GenBank/DDBJ databases">
        <title>Comparative genomics reveals the genomic features of Rhizophagus irregularis, R. cerebriforme, R. diaphanum and Gigaspora rosea, and their symbiotic lifestyle signature.</title>
        <authorList>
            <person name="Morin E."/>
            <person name="San Clemente H."/>
            <person name="Chen E.C.H."/>
            <person name="De La Providencia I."/>
            <person name="Hainaut M."/>
            <person name="Kuo A."/>
            <person name="Kohler A."/>
            <person name="Murat C."/>
            <person name="Tang N."/>
            <person name="Roy S."/>
            <person name="Loubradou J."/>
            <person name="Henrissat B."/>
            <person name="Grigoriev I.V."/>
            <person name="Corradi N."/>
            <person name="Roux C."/>
            <person name="Martin F.M."/>
        </authorList>
    </citation>
    <scope>NUCLEOTIDE SEQUENCE [LARGE SCALE GENOMIC DNA]</scope>
    <source>
        <strain evidence="4 5">DAOM 227022</strain>
    </source>
</reference>
<dbReference type="Proteomes" id="UP000265703">
    <property type="component" value="Unassembled WGS sequence"/>
</dbReference>
<dbReference type="SUPFAM" id="SSF56112">
    <property type="entry name" value="Protein kinase-like (PK-like)"/>
    <property type="match status" value="1"/>
</dbReference>
<dbReference type="OrthoDB" id="2442332at2759"/>
<dbReference type="AlphaFoldDB" id="A0A397S9K2"/>
<dbReference type="PANTHER" id="PTHR44329:SF289">
    <property type="entry name" value="SERINE_THREONINE-PROTEIN KINASE VIK"/>
    <property type="match status" value="1"/>
</dbReference>
<dbReference type="PROSITE" id="PS50011">
    <property type="entry name" value="PROTEIN_KINASE_DOM"/>
    <property type="match status" value="1"/>
</dbReference>
<dbReference type="Pfam" id="PF12796">
    <property type="entry name" value="Ank_2"/>
    <property type="match status" value="1"/>
</dbReference>